<accession>A0A9D2JS11</accession>
<keyword evidence="4" id="KW-0472">Membrane</keyword>
<dbReference type="InterPro" id="IPR036465">
    <property type="entry name" value="vWFA_dom_sf"/>
</dbReference>
<dbReference type="PANTHER" id="PTHR36108:SF13">
    <property type="entry name" value="COLOSSIN-B-RELATED"/>
    <property type="match status" value="1"/>
</dbReference>
<keyword evidence="3" id="KW-0732">Signal</keyword>
<dbReference type="Proteomes" id="UP000824056">
    <property type="component" value="Unassembled WGS sequence"/>
</dbReference>
<dbReference type="Pfam" id="PF17802">
    <property type="entry name" value="SpaA"/>
    <property type="match status" value="2"/>
</dbReference>
<dbReference type="AlphaFoldDB" id="A0A9D2JS11"/>
<sequence length="863" mass="95121">MDGDYMLQQISTLDGYSLPEGQWLIQIRSKEKNPITIIRKGSDGSSDFQISGDGSGNLDYTLVNQLISEPGHRKYVKYNGGESYTLTLDVTGNAQISQKNKNPVSVLFVVNTSPTMGSTQAENGHGSTYHTYMYYAQNAMKQLAEKILSEDTRNQIAIVDSVASHWTFGTGETAYNDAWVHQTWTGNQETAVDAINSLKVKTNKYWIDGTYYDDLSYQANWEAGFRTGKELFDGTLGTPNTGNDTVVILLANGRTEAHYADPDRFPNYYAEATKGITWSNNQWDEVGTRAYLDFALPELKELLDLAGAKFDMVSVYAGGEGNLVGQGGATNEQYTSMNGSARMIVRDITNAGYDATLYRGYVVGTNNTSYNVDGLGGFLSSFDGYESSLFTQSNVVVTDSLSEYADLLNEGEFTYTLKAYNADGTEAEVPDGTKAEWNEETKKITWTFPEGFSLADGVTYQLSFDIKPTQKAYSDYSKSGYNATGDLGTDAQGNETSSGKPGFYSNMSAQVKYDFAFTTNLTADYRRPVIQIPTVQTEILKIDKDTQEPLRGVTFTLYQKTGETAEPLAPGDGWREIDSYETDKAGRLDLGNLASGEYRLMENSALENYKNPEVQWKITVDAETVNEQDRLRIVEVRQDGSESEAPEYLTYDQESGQWIIQNRKLVSAEVSFVKYDAEEKNKFLNGVEFKLYSCSNTQPGHEHEELASDKSEEMGCWTPIQENGQDKIYASAYSSATGFDGLVDFGALQEGEYMLVETKTLAGYELPKGQWLLTVSRGSNGYGSYSFLVKGDETTPEFGWRTDFGTGIIAMGLPNEKKATLPLPGAGGPGVTALYLTGFVLLAGTGGTFLYKRKKKARSATSG</sequence>
<organism evidence="7 8">
    <name type="scientific">Candidatus Blautia pullicola</name>
    <dbReference type="NCBI Taxonomy" id="2838498"/>
    <lineage>
        <taxon>Bacteria</taxon>
        <taxon>Bacillati</taxon>
        <taxon>Bacillota</taxon>
        <taxon>Clostridia</taxon>
        <taxon>Lachnospirales</taxon>
        <taxon>Lachnospiraceae</taxon>
        <taxon>Blautia</taxon>
    </lineage>
</organism>
<dbReference type="Gene3D" id="3.40.50.410">
    <property type="entry name" value="von Willebrand factor, type A domain"/>
    <property type="match status" value="1"/>
</dbReference>
<dbReference type="Gene3D" id="2.60.40.10">
    <property type="entry name" value="Immunoglobulins"/>
    <property type="match status" value="2"/>
</dbReference>
<evidence type="ECO:0000256" key="3">
    <source>
        <dbReference type="ARBA" id="ARBA00022729"/>
    </source>
</evidence>
<evidence type="ECO:0000256" key="1">
    <source>
        <dbReference type="ARBA" id="ARBA00007257"/>
    </source>
</evidence>
<evidence type="ECO:0000256" key="2">
    <source>
        <dbReference type="ARBA" id="ARBA00022525"/>
    </source>
</evidence>
<evidence type="ECO:0000259" key="6">
    <source>
        <dbReference type="Pfam" id="PF24558"/>
    </source>
</evidence>
<evidence type="ECO:0000256" key="4">
    <source>
        <dbReference type="SAM" id="Phobius"/>
    </source>
</evidence>
<keyword evidence="4" id="KW-0812">Transmembrane</keyword>
<reference evidence="7" key="2">
    <citation type="submission" date="2021-04" db="EMBL/GenBank/DDBJ databases">
        <authorList>
            <person name="Gilroy R."/>
        </authorList>
    </citation>
    <scope>NUCLEOTIDE SEQUENCE</scope>
    <source>
        <strain evidence="7">1068</strain>
    </source>
</reference>
<feature type="domain" description="SpaA-like prealbumin fold" evidence="5">
    <location>
        <begin position="669"/>
        <end position="777"/>
    </location>
</feature>
<dbReference type="PANTHER" id="PTHR36108">
    <property type="entry name" value="COLOSSIN-B-RELATED"/>
    <property type="match status" value="1"/>
</dbReference>
<dbReference type="InterPro" id="IPR041033">
    <property type="entry name" value="SpaA_PFL_dom_1"/>
</dbReference>
<evidence type="ECO:0000313" key="8">
    <source>
        <dbReference type="Proteomes" id="UP000824056"/>
    </source>
</evidence>
<feature type="domain" description="DUF7604" evidence="6">
    <location>
        <begin position="393"/>
        <end position="531"/>
    </location>
</feature>
<dbReference type="EMBL" id="DXBG01000117">
    <property type="protein sequence ID" value="HIZ65196.1"/>
    <property type="molecule type" value="Genomic_DNA"/>
</dbReference>
<feature type="transmembrane region" description="Helical" evidence="4">
    <location>
        <begin position="833"/>
        <end position="851"/>
    </location>
</feature>
<proteinExistence type="inferred from homology"/>
<reference evidence="7" key="1">
    <citation type="journal article" date="2021" name="PeerJ">
        <title>Extensive microbial diversity within the chicken gut microbiome revealed by metagenomics and culture.</title>
        <authorList>
            <person name="Gilroy R."/>
            <person name="Ravi A."/>
            <person name="Getino M."/>
            <person name="Pursley I."/>
            <person name="Horton D.L."/>
            <person name="Alikhan N.F."/>
            <person name="Baker D."/>
            <person name="Gharbi K."/>
            <person name="Hall N."/>
            <person name="Watson M."/>
            <person name="Adriaenssens E.M."/>
            <person name="Foster-Nyarko E."/>
            <person name="Jarju S."/>
            <person name="Secka A."/>
            <person name="Antonio M."/>
            <person name="Oren A."/>
            <person name="Chaudhuri R.R."/>
            <person name="La Ragione R."/>
            <person name="Hildebrand F."/>
            <person name="Pallen M.J."/>
        </authorList>
    </citation>
    <scope>NUCLEOTIDE SEQUENCE</scope>
    <source>
        <strain evidence="7">1068</strain>
    </source>
</reference>
<keyword evidence="4" id="KW-1133">Transmembrane helix</keyword>
<gene>
    <name evidence="7" type="ORF">H9809_04735</name>
</gene>
<comment type="caution">
    <text evidence="7">The sequence shown here is derived from an EMBL/GenBank/DDBJ whole genome shotgun (WGS) entry which is preliminary data.</text>
</comment>
<feature type="domain" description="SpaA-like prealbumin fold" evidence="5">
    <location>
        <begin position="537"/>
        <end position="624"/>
    </location>
</feature>
<evidence type="ECO:0000259" key="5">
    <source>
        <dbReference type="Pfam" id="PF17802"/>
    </source>
</evidence>
<evidence type="ECO:0008006" key="9">
    <source>
        <dbReference type="Google" id="ProtNLM"/>
    </source>
</evidence>
<name>A0A9D2JS11_9FIRM</name>
<dbReference type="Pfam" id="PF24558">
    <property type="entry name" value="DUF7604"/>
    <property type="match status" value="1"/>
</dbReference>
<comment type="similarity">
    <text evidence="1">Belongs to the serine-aspartate repeat-containing protein (SDr) family.</text>
</comment>
<protein>
    <recommendedName>
        <fullName evidence="9">Cna protein B-type domain protein</fullName>
    </recommendedName>
</protein>
<dbReference type="InterPro" id="IPR013783">
    <property type="entry name" value="Ig-like_fold"/>
</dbReference>
<keyword evidence="2" id="KW-0964">Secreted</keyword>
<dbReference type="InterPro" id="IPR055384">
    <property type="entry name" value="DUF7604"/>
</dbReference>
<evidence type="ECO:0000313" key="7">
    <source>
        <dbReference type="EMBL" id="HIZ65196.1"/>
    </source>
</evidence>